<dbReference type="GO" id="GO:0015995">
    <property type="term" value="P:chlorophyll biosynthetic process"/>
    <property type="evidence" value="ECO:0007669"/>
    <property type="project" value="InterPro"/>
</dbReference>
<protein>
    <recommendedName>
        <fullName evidence="6">Radical SAM core domain-containing protein</fullName>
    </recommendedName>
</protein>
<gene>
    <name evidence="7" type="ORF">A3A87_10085</name>
</gene>
<dbReference type="SMART" id="SM00729">
    <property type="entry name" value="Elp3"/>
    <property type="match status" value="1"/>
</dbReference>
<dbReference type="Gene3D" id="1.10.8.550">
    <property type="entry name" value="Proto-chlorophyllide reductase 57 kD subunit B"/>
    <property type="match status" value="1"/>
</dbReference>
<dbReference type="PROSITE" id="PS51918">
    <property type="entry name" value="RADICAL_SAM"/>
    <property type="match status" value="1"/>
</dbReference>
<dbReference type="EMBL" id="MFTC01000089">
    <property type="protein sequence ID" value="OGI49748.1"/>
    <property type="molecule type" value="Genomic_DNA"/>
</dbReference>
<dbReference type="STRING" id="1817768.A3A87_10085"/>
<evidence type="ECO:0000256" key="5">
    <source>
        <dbReference type="ARBA" id="ARBA00023014"/>
    </source>
</evidence>
<dbReference type="PANTHER" id="PTHR11228">
    <property type="entry name" value="RADICAL SAM DOMAIN PROTEIN"/>
    <property type="match status" value="1"/>
</dbReference>
<dbReference type="Gene3D" id="3.20.20.70">
    <property type="entry name" value="Aldolase class I"/>
    <property type="match status" value="1"/>
</dbReference>
<evidence type="ECO:0000313" key="8">
    <source>
        <dbReference type="Proteomes" id="UP000179037"/>
    </source>
</evidence>
<evidence type="ECO:0000256" key="2">
    <source>
        <dbReference type="ARBA" id="ARBA00022691"/>
    </source>
</evidence>
<dbReference type="SFLD" id="SFLDG01386">
    <property type="entry name" value="main_SPASM_domain-containing"/>
    <property type="match status" value="1"/>
</dbReference>
<dbReference type="Pfam" id="PF13186">
    <property type="entry name" value="SPASM"/>
    <property type="match status" value="1"/>
</dbReference>
<dbReference type="Pfam" id="PF04055">
    <property type="entry name" value="Radical_SAM"/>
    <property type="match status" value="1"/>
</dbReference>
<reference evidence="7 8" key="1">
    <citation type="journal article" date="2016" name="Nat. Commun.">
        <title>Thousands of microbial genomes shed light on interconnected biogeochemical processes in an aquifer system.</title>
        <authorList>
            <person name="Anantharaman K."/>
            <person name="Brown C.T."/>
            <person name="Hug L.A."/>
            <person name="Sharon I."/>
            <person name="Castelle C.J."/>
            <person name="Probst A.J."/>
            <person name="Thomas B.C."/>
            <person name="Singh A."/>
            <person name="Wilkins M.J."/>
            <person name="Karaoz U."/>
            <person name="Brodie E.L."/>
            <person name="Williams K.H."/>
            <person name="Hubbard S.S."/>
            <person name="Banfield J.F."/>
        </authorList>
    </citation>
    <scope>NUCLEOTIDE SEQUENCE [LARGE SCALE GENOMIC DNA]</scope>
</reference>
<dbReference type="GO" id="GO:0016491">
    <property type="term" value="F:oxidoreductase activity"/>
    <property type="evidence" value="ECO:0007669"/>
    <property type="project" value="InterPro"/>
</dbReference>
<keyword evidence="5" id="KW-0411">Iron-sulfur</keyword>
<dbReference type="GO" id="GO:0015979">
    <property type="term" value="P:photosynthesis"/>
    <property type="evidence" value="ECO:0007669"/>
    <property type="project" value="InterPro"/>
</dbReference>
<keyword evidence="3" id="KW-0479">Metal-binding</keyword>
<dbReference type="InterPro" id="IPR042298">
    <property type="entry name" value="P-CP_red_C"/>
</dbReference>
<feature type="domain" description="Radical SAM core" evidence="6">
    <location>
        <begin position="2"/>
        <end position="219"/>
    </location>
</feature>
<comment type="caution">
    <text evidence="7">The sequence shown here is derived from an EMBL/GenBank/DDBJ whole genome shotgun (WGS) entry which is preliminary data.</text>
</comment>
<evidence type="ECO:0000256" key="1">
    <source>
        <dbReference type="ARBA" id="ARBA00001966"/>
    </source>
</evidence>
<dbReference type="InterPro" id="IPR058240">
    <property type="entry name" value="rSAM_sf"/>
</dbReference>
<comment type="cofactor">
    <cofactor evidence="1">
        <name>[4Fe-4S] cluster</name>
        <dbReference type="ChEBI" id="CHEBI:49883"/>
    </cofactor>
</comment>
<name>A0A1F6TX80_9PROT</name>
<keyword evidence="4" id="KW-0408">Iron</keyword>
<dbReference type="CDD" id="cd01335">
    <property type="entry name" value="Radical_SAM"/>
    <property type="match status" value="1"/>
</dbReference>
<evidence type="ECO:0000259" key="6">
    <source>
        <dbReference type="PROSITE" id="PS51918"/>
    </source>
</evidence>
<proteinExistence type="predicted"/>
<dbReference type="Pfam" id="PF08369">
    <property type="entry name" value="PCP_red"/>
    <property type="match status" value="1"/>
</dbReference>
<evidence type="ECO:0000256" key="4">
    <source>
        <dbReference type="ARBA" id="ARBA00023004"/>
    </source>
</evidence>
<keyword evidence="2" id="KW-0949">S-adenosyl-L-methionine</keyword>
<sequence length="425" mass="46671">MSAAPIVISWNLTRLCNLACDHCYLDAVSRKREAPDELRTEEALGVIDQLAETAPGAMLILTGGEPLLRRDLVDLVRAASRNGLMPVVGTNGTLLSAERARMLKDAGVAGVGISLDSANPGFHDRLRGVAGAWQRTVEGIEAARDAGLAILMQTTLFEENRHELPAMTDIAERFGAMAFNLFFLVCTGRGVTQTDLSAETYEETLREIDRLQRERPSLKIRARCAPYMRRIEGLRAGESRDGYAEWSSACLAGRRYFRITPQGYVTPCPYIPAVAGSLRMQTLNEIWQRSPLFARLRDELPGGKCGACDYRLSCGGCRARAHAAGGDIMAEDPKCSYTPPAGAEPETRIEAVTPPIAWTPEARDRLTRIPAFLRERIRARLEERARAQGLSEINAEFMAAHRPGFLTGTLHHAGAVIADEQIQDK</sequence>
<dbReference type="SUPFAM" id="SSF102114">
    <property type="entry name" value="Radical SAM enzymes"/>
    <property type="match status" value="1"/>
</dbReference>
<dbReference type="PANTHER" id="PTHR11228:SF7">
    <property type="entry name" value="PQQA PEPTIDE CYCLASE"/>
    <property type="match status" value="1"/>
</dbReference>
<dbReference type="InterPro" id="IPR006638">
    <property type="entry name" value="Elp3/MiaA/NifB-like_rSAM"/>
</dbReference>
<dbReference type="InterPro" id="IPR023885">
    <property type="entry name" value="4Fe4S-binding_SPASM_dom"/>
</dbReference>
<evidence type="ECO:0000256" key="3">
    <source>
        <dbReference type="ARBA" id="ARBA00022723"/>
    </source>
</evidence>
<dbReference type="SFLD" id="SFLDS00029">
    <property type="entry name" value="Radical_SAM"/>
    <property type="match status" value="1"/>
</dbReference>
<dbReference type="CDD" id="cd21123">
    <property type="entry name" value="SPASM_MftC-like"/>
    <property type="match status" value="1"/>
</dbReference>
<organism evidence="7 8">
    <name type="scientific">Candidatus Muproteobacteria bacterium RIFCSPLOWO2_01_FULL_60_18</name>
    <dbReference type="NCBI Taxonomy" id="1817768"/>
    <lineage>
        <taxon>Bacteria</taxon>
        <taxon>Pseudomonadati</taxon>
        <taxon>Pseudomonadota</taxon>
        <taxon>Candidatus Muproteobacteria</taxon>
    </lineage>
</organism>
<dbReference type="InterPro" id="IPR050377">
    <property type="entry name" value="Radical_SAM_PqqE_MftC-like"/>
</dbReference>
<dbReference type="GO" id="GO:0051536">
    <property type="term" value="F:iron-sulfur cluster binding"/>
    <property type="evidence" value="ECO:0007669"/>
    <property type="project" value="UniProtKB-KW"/>
</dbReference>
<dbReference type="AlphaFoldDB" id="A0A1F6TX80"/>
<dbReference type="NCBIfam" id="TIGR04085">
    <property type="entry name" value="rSAM_more_4Fe4S"/>
    <property type="match status" value="1"/>
</dbReference>
<dbReference type="InterPro" id="IPR007197">
    <property type="entry name" value="rSAM"/>
</dbReference>
<dbReference type="GO" id="GO:0046872">
    <property type="term" value="F:metal ion binding"/>
    <property type="evidence" value="ECO:0007669"/>
    <property type="project" value="UniProtKB-KW"/>
</dbReference>
<dbReference type="InterPro" id="IPR013785">
    <property type="entry name" value="Aldolase_TIM"/>
</dbReference>
<dbReference type="Proteomes" id="UP000179037">
    <property type="component" value="Unassembled WGS sequence"/>
</dbReference>
<evidence type="ECO:0000313" key="7">
    <source>
        <dbReference type="EMBL" id="OGI49748.1"/>
    </source>
</evidence>
<dbReference type="SFLD" id="SFLDG01067">
    <property type="entry name" value="SPASM/twitch_domain_containing"/>
    <property type="match status" value="1"/>
</dbReference>
<accession>A0A1F6TX80</accession>
<dbReference type="InterPro" id="IPR013580">
    <property type="entry name" value="LI-POR_suB-like_C"/>
</dbReference>